<evidence type="ECO:0000256" key="1">
    <source>
        <dbReference type="ARBA" id="ARBA00022801"/>
    </source>
</evidence>
<gene>
    <name evidence="4" type="ORF">P4826_16290</name>
</gene>
<comment type="similarity">
    <text evidence="2">Belongs to the AB hydrolase superfamily. FUS2 hydrolase family.</text>
</comment>
<dbReference type="Pfam" id="PF12697">
    <property type="entry name" value="Abhydrolase_6"/>
    <property type="match status" value="1"/>
</dbReference>
<dbReference type="EMBL" id="CP136921">
    <property type="protein sequence ID" value="WOO31940.1"/>
    <property type="molecule type" value="Genomic_DNA"/>
</dbReference>
<evidence type="ECO:0000313" key="4">
    <source>
        <dbReference type="EMBL" id="WOO31940.1"/>
    </source>
</evidence>
<keyword evidence="5" id="KW-1185">Reference proteome</keyword>
<dbReference type="NCBIfam" id="TIGR03100">
    <property type="entry name" value="hydr1_PEP"/>
    <property type="match status" value="1"/>
</dbReference>
<dbReference type="InterPro" id="IPR029058">
    <property type="entry name" value="AB_hydrolase_fold"/>
</dbReference>
<dbReference type="InterPro" id="IPR000073">
    <property type="entry name" value="AB_hydrolase_1"/>
</dbReference>
<sequence>MNVQEQPLQIAGDGFDMLGILSLPAPGTPTLRTAVLIVVGGAQYRAGSHRQFVLLARRLAAAGYPVLRFDLPGMGDSPGDPVPFENTAPDIAAALDALAQAAPIDRSVLWGLCDGASASLLYLQATQDPRVAGVALLNPWVRSEAGLARAHVKHYYRQRVLQADFWRKLAGGRVGWAALRGIWANLRAMRQTAPALLSFQELMALCWQAFEGKIMLILSERDLTAQEFIEYASNHAQWRPALQRPGVTRHNLAGADHTCSQPGQQDQLEQLTLHWLATLV</sequence>
<dbReference type="InterPro" id="IPR050261">
    <property type="entry name" value="FrsA_esterase"/>
</dbReference>
<accession>A0ABZ0J319</accession>
<evidence type="ECO:0000256" key="2">
    <source>
        <dbReference type="ARBA" id="ARBA00038115"/>
    </source>
</evidence>
<dbReference type="GO" id="GO:0016787">
    <property type="term" value="F:hydrolase activity"/>
    <property type="evidence" value="ECO:0007669"/>
    <property type="project" value="UniProtKB-KW"/>
</dbReference>
<organism evidence="4 5">
    <name type="scientific">Diaphorobacter limosus</name>
    <dbReference type="NCBI Taxonomy" id="3036128"/>
    <lineage>
        <taxon>Bacteria</taxon>
        <taxon>Pseudomonadati</taxon>
        <taxon>Pseudomonadota</taxon>
        <taxon>Betaproteobacteria</taxon>
        <taxon>Burkholderiales</taxon>
        <taxon>Comamonadaceae</taxon>
        <taxon>Diaphorobacter</taxon>
    </lineage>
</organism>
<reference evidence="4 5" key="1">
    <citation type="submission" date="2023-03" db="EMBL/GenBank/DDBJ databases">
        <title>Diaphorobacter basophil sp. nov., isolated from a sewage-treatment plant.</title>
        <authorList>
            <person name="Yang K."/>
        </authorList>
    </citation>
    <scope>NUCLEOTIDE SEQUENCE [LARGE SCALE GENOMIC DNA]</scope>
    <source>
        <strain evidence="4 5">Y-1</strain>
    </source>
</reference>
<dbReference type="PANTHER" id="PTHR22946">
    <property type="entry name" value="DIENELACTONE HYDROLASE DOMAIN-CONTAINING PROTEIN-RELATED"/>
    <property type="match status" value="1"/>
</dbReference>
<evidence type="ECO:0000259" key="3">
    <source>
        <dbReference type="Pfam" id="PF12697"/>
    </source>
</evidence>
<name>A0ABZ0J319_9BURK</name>
<feature type="domain" description="AB hydrolase-1" evidence="3">
    <location>
        <begin position="47"/>
        <end position="262"/>
    </location>
</feature>
<dbReference type="SUPFAM" id="SSF53474">
    <property type="entry name" value="alpha/beta-Hydrolases"/>
    <property type="match status" value="1"/>
</dbReference>
<protein>
    <submittedName>
        <fullName evidence="4">Hydrolase 1, exosortase A system-associated</fullName>
    </submittedName>
</protein>
<dbReference type="Proteomes" id="UP001303211">
    <property type="component" value="Chromosome"/>
</dbReference>
<proteinExistence type="inferred from homology"/>
<evidence type="ECO:0000313" key="5">
    <source>
        <dbReference type="Proteomes" id="UP001303211"/>
    </source>
</evidence>
<dbReference type="RefSeq" id="WP_317701409.1">
    <property type="nucleotide sequence ID" value="NZ_CP136921.1"/>
</dbReference>
<dbReference type="InterPro" id="IPR017531">
    <property type="entry name" value="Hydrolase-1_PEP"/>
</dbReference>
<dbReference type="PANTHER" id="PTHR22946:SF9">
    <property type="entry name" value="POLYKETIDE TRANSFERASE AF380"/>
    <property type="match status" value="1"/>
</dbReference>
<dbReference type="Gene3D" id="3.40.50.1820">
    <property type="entry name" value="alpha/beta hydrolase"/>
    <property type="match status" value="1"/>
</dbReference>
<keyword evidence="1 4" id="KW-0378">Hydrolase</keyword>